<comment type="caution">
    <text evidence="1">The sequence shown here is derived from an EMBL/GenBank/DDBJ whole genome shotgun (WGS) entry which is preliminary data.</text>
</comment>
<name>A0A4R6RRV9_9MICO</name>
<evidence type="ECO:0000313" key="2">
    <source>
        <dbReference type="Proteomes" id="UP000295601"/>
    </source>
</evidence>
<accession>A0A4R6RRV9</accession>
<evidence type="ECO:0000313" key="1">
    <source>
        <dbReference type="EMBL" id="TDP89520.1"/>
    </source>
</evidence>
<keyword evidence="2" id="KW-1185">Reference proteome</keyword>
<dbReference type="AlphaFoldDB" id="A0A4R6RRV9"/>
<sequence length="105" mass="11421">MTENAPTNEFDNVTASLATVFTVRAQGDPEFPFAVNMLISDNDKVQSHFSIVDAHQPHHTIIRLPLGMLEAFAGMLGDASTWANMRQHGNVEQFIASMSSATDAS</sequence>
<dbReference type="Proteomes" id="UP000295601">
    <property type="component" value="Unassembled WGS sequence"/>
</dbReference>
<protein>
    <submittedName>
        <fullName evidence="1">Uncharacterized protein</fullName>
    </submittedName>
</protein>
<organism evidence="1 2">
    <name type="scientific">Leucobacter luti</name>
    <dbReference type="NCBI Taxonomy" id="340320"/>
    <lineage>
        <taxon>Bacteria</taxon>
        <taxon>Bacillati</taxon>
        <taxon>Actinomycetota</taxon>
        <taxon>Actinomycetes</taxon>
        <taxon>Micrococcales</taxon>
        <taxon>Microbacteriaceae</taxon>
        <taxon>Leucobacter</taxon>
    </lineage>
</organism>
<gene>
    <name evidence="1" type="ORF">EDF62_3251</name>
</gene>
<proteinExistence type="predicted"/>
<dbReference type="EMBL" id="SNYA01000009">
    <property type="protein sequence ID" value="TDP89520.1"/>
    <property type="molecule type" value="Genomic_DNA"/>
</dbReference>
<dbReference type="RefSeq" id="WP_133617772.1">
    <property type="nucleotide sequence ID" value="NZ_SNYA01000009.1"/>
</dbReference>
<reference evidence="1 2" key="1">
    <citation type="submission" date="2019-03" db="EMBL/GenBank/DDBJ databases">
        <title>Genomic analyses of the natural microbiome of Caenorhabditis elegans.</title>
        <authorList>
            <person name="Samuel B."/>
        </authorList>
    </citation>
    <scope>NUCLEOTIDE SEQUENCE [LARGE SCALE GENOMIC DNA]</scope>
    <source>
        <strain evidence="1 2">JUb18</strain>
    </source>
</reference>